<dbReference type="PANTHER" id="PTHR45805">
    <property type="entry name" value="NUCLEAR HORMONE RECEPTOR HR3-RELATED"/>
    <property type="match status" value="1"/>
</dbReference>
<sequence>MCWWPDCLLKLTVACQQVIEFARCLPGFKDFQKEDRTLLLKGGVFQMALIRMSSFDGKGYAFYVQEYVADSMFCSDTAAERKLAAGISILLRELASMSLTQTEVGLYAAVALMCPNRDGLVDHSKIRRWRDLFWNSLMDEIRNTHPNYRFLPERLATCMNRLNCLAAQHISVASQFQLLAPLIVPPLYKELFVVNKEE</sequence>
<protein>
    <submittedName>
        <fullName evidence="12">NR LBD domain-containing protein</fullName>
    </submittedName>
</protein>
<dbReference type="InterPro" id="IPR001723">
    <property type="entry name" value="Nuclear_hrmn_rcpt"/>
</dbReference>
<evidence type="ECO:0000256" key="1">
    <source>
        <dbReference type="ARBA" id="ARBA00004123"/>
    </source>
</evidence>
<dbReference type="PROSITE" id="PS51843">
    <property type="entry name" value="NR_LBD"/>
    <property type="match status" value="1"/>
</dbReference>
<dbReference type="GO" id="GO:0004879">
    <property type="term" value="F:nuclear receptor activity"/>
    <property type="evidence" value="ECO:0007669"/>
    <property type="project" value="InterPro"/>
</dbReference>
<dbReference type="PANTHER" id="PTHR45805:SF2">
    <property type="entry name" value="NUCLEAR HORMONE RECEPTOR HR3-RELATED"/>
    <property type="match status" value="1"/>
</dbReference>
<dbReference type="Proteomes" id="UP000046395">
    <property type="component" value="Unassembled WGS sequence"/>
</dbReference>
<dbReference type="GO" id="GO:0000978">
    <property type="term" value="F:RNA polymerase II cis-regulatory region sequence-specific DNA binding"/>
    <property type="evidence" value="ECO:0007669"/>
    <property type="project" value="TreeGrafter"/>
</dbReference>
<evidence type="ECO:0000256" key="7">
    <source>
        <dbReference type="ARBA" id="ARBA00023125"/>
    </source>
</evidence>
<feature type="domain" description="NR LBD" evidence="10">
    <location>
        <begin position="1"/>
        <end position="195"/>
    </location>
</feature>
<comment type="similarity">
    <text evidence="2">Belongs to the nuclear hormone receptor family. NR1 subfamily.</text>
</comment>
<evidence type="ECO:0000259" key="10">
    <source>
        <dbReference type="PROSITE" id="PS51843"/>
    </source>
</evidence>
<dbReference type="PRINTS" id="PR00546">
    <property type="entry name" value="THYROIDHORMR"/>
</dbReference>
<keyword evidence="11" id="KW-1185">Reference proteome</keyword>
<keyword evidence="4" id="KW-0863">Zinc-finger</keyword>
<evidence type="ECO:0000313" key="12">
    <source>
        <dbReference type="WBParaSite" id="TMUE_1000003220.1"/>
    </source>
</evidence>
<accession>A0A5S6Q7W8</accession>
<dbReference type="SMART" id="SM00430">
    <property type="entry name" value="HOLI"/>
    <property type="match status" value="1"/>
</dbReference>
<evidence type="ECO:0000256" key="4">
    <source>
        <dbReference type="ARBA" id="ARBA00022771"/>
    </source>
</evidence>
<dbReference type="Pfam" id="PF00104">
    <property type="entry name" value="Hormone_recep"/>
    <property type="match status" value="1"/>
</dbReference>
<keyword evidence="5" id="KW-0862">Zinc</keyword>
<keyword evidence="8" id="KW-0804">Transcription</keyword>
<proteinExistence type="inferred from homology"/>
<dbReference type="PRINTS" id="PR00398">
    <property type="entry name" value="STRDHORMONER"/>
</dbReference>
<dbReference type="GO" id="GO:0005634">
    <property type="term" value="C:nucleus"/>
    <property type="evidence" value="ECO:0007669"/>
    <property type="project" value="UniProtKB-SubCell"/>
</dbReference>
<dbReference type="InterPro" id="IPR001728">
    <property type="entry name" value="ThyrH_rcpt"/>
</dbReference>
<dbReference type="GO" id="GO:0008270">
    <property type="term" value="F:zinc ion binding"/>
    <property type="evidence" value="ECO:0007669"/>
    <property type="project" value="UniProtKB-KW"/>
</dbReference>
<dbReference type="InterPro" id="IPR000536">
    <property type="entry name" value="Nucl_hrmn_rcpt_lig-bd"/>
</dbReference>
<dbReference type="AlphaFoldDB" id="A0A5S6Q7W8"/>
<dbReference type="WBParaSite" id="TMUE_1000003220.1">
    <property type="protein sequence ID" value="TMUE_1000003220.1"/>
    <property type="gene ID" value="WBGene00302468"/>
</dbReference>
<keyword evidence="3" id="KW-0479">Metal-binding</keyword>
<name>A0A5S6Q7W8_TRIMR</name>
<reference evidence="12" key="1">
    <citation type="submission" date="2019-12" db="UniProtKB">
        <authorList>
            <consortium name="WormBaseParasite"/>
        </authorList>
    </citation>
    <scope>IDENTIFICATION</scope>
</reference>
<evidence type="ECO:0000256" key="8">
    <source>
        <dbReference type="ARBA" id="ARBA00023163"/>
    </source>
</evidence>
<evidence type="ECO:0000256" key="6">
    <source>
        <dbReference type="ARBA" id="ARBA00023015"/>
    </source>
</evidence>
<evidence type="ECO:0000256" key="3">
    <source>
        <dbReference type="ARBA" id="ARBA00022723"/>
    </source>
</evidence>
<evidence type="ECO:0000256" key="9">
    <source>
        <dbReference type="ARBA" id="ARBA00023170"/>
    </source>
</evidence>
<organism evidence="11 12">
    <name type="scientific">Trichuris muris</name>
    <name type="common">Mouse whipworm</name>
    <dbReference type="NCBI Taxonomy" id="70415"/>
    <lineage>
        <taxon>Eukaryota</taxon>
        <taxon>Metazoa</taxon>
        <taxon>Ecdysozoa</taxon>
        <taxon>Nematoda</taxon>
        <taxon>Enoplea</taxon>
        <taxon>Dorylaimia</taxon>
        <taxon>Trichinellida</taxon>
        <taxon>Trichuridae</taxon>
        <taxon>Trichuris</taxon>
    </lineage>
</organism>
<keyword evidence="7" id="KW-0238">DNA-binding</keyword>
<dbReference type="SUPFAM" id="SSF48508">
    <property type="entry name" value="Nuclear receptor ligand-binding domain"/>
    <property type="match status" value="1"/>
</dbReference>
<comment type="subcellular location">
    <subcellularLocation>
        <location evidence="1">Nucleus</location>
    </subcellularLocation>
</comment>
<dbReference type="InterPro" id="IPR035500">
    <property type="entry name" value="NHR-like_dom_sf"/>
</dbReference>
<keyword evidence="9" id="KW-0675">Receptor</keyword>
<keyword evidence="6" id="KW-0805">Transcription regulation</keyword>
<dbReference type="STRING" id="70415.A0A5S6Q7W8"/>
<evidence type="ECO:0000256" key="5">
    <source>
        <dbReference type="ARBA" id="ARBA00022833"/>
    </source>
</evidence>
<dbReference type="Gene3D" id="1.10.565.10">
    <property type="entry name" value="Retinoid X Receptor"/>
    <property type="match status" value="1"/>
</dbReference>
<evidence type="ECO:0000313" key="11">
    <source>
        <dbReference type="Proteomes" id="UP000046395"/>
    </source>
</evidence>
<evidence type="ECO:0000256" key="2">
    <source>
        <dbReference type="ARBA" id="ARBA00008092"/>
    </source>
</evidence>